<evidence type="ECO:0000256" key="4">
    <source>
        <dbReference type="ARBA" id="ARBA00022737"/>
    </source>
</evidence>
<dbReference type="RefSeq" id="WP_163122430.1">
    <property type="nucleotide sequence ID" value="NZ_ARXS01000002.1"/>
</dbReference>
<evidence type="ECO:0000256" key="6">
    <source>
        <dbReference type="ARBA" id="ARBA00023134"/>
    </source>
</evidence>
<feature type="binding site" evidence="8">
    <location>
        <begin position="298"/>
        <end position="301"/>
    </location>
    <ligand>
        <name>GTP</name>
        <dbReference type="ChEBI" id="CHEBI:37565"/>
        <label>2</label>
    </ligand>
</feature>
<evidence type="ECO:0000313" key="12">
    <source>
        <dbReference type="EMBL" id="MCU5781370.1"/>
    </source>
</evidence>
<reference evidence="12" key="1">
    <citation type="submission" date="2012-09" db="EMBL/GenBank/DDBJ databases">
        <title>Genome Sequence of alkane-degrading Bacterium Alcanivorax balearicus MACL04.</title>
        <authorList>
            <person name="Lai Q."/>
            <person name="Shao Z."/>
        </authorList>
    </citation>
    <scope>NUCLEOTIDE SEQUENCE</scope>
    <source>
        <strain evidence="12">MACL04</strain>
    </source>
</reference>
<dbReference type="Pfam" id="PF14714">
    <property type="entry name" value="KH_dom-like"/>
    <property type="match status" value="1"/>
</dbReference>
<dbReference type="SUPFAM" id="SSF52540">
    <property type="entry name" value="P-loop containing nucleoside triphosphate hydrolases"/>
    <property type="match status" value="2"/>
</dbReference>
<feature type="binding site" evidence="8">
    <location>
        <begin position="9"/>
        <end position="16"/>
    </location>
    <ligand>
        <name>GTP</name>
        <dbReference type="ChEBI" id="CHEBI:37565"/>
        <label>1</label>
    </ligand>
</feature>
<keyword evidence="4 10" id="KW-0677">Repeat</keyword>
<name>A0ABT2QV22_9GAMM</name>
<dbReference type="Proteomes" id="UP001064106">
    <property type="component" value="Unassembled WGS sequence"/>
</dbReference>
<keyword evidence="5 8" id="KW-0547">Nucleotide-binding</keyword>
<dbReference type="InterPro" id="IPR015946">
    <property type="entry name" value="KH_dom-like_a/b"/>
</dbReference>
<sequence>MKPVIALVGRPNVGKSTLFNRLTRTRDALVADFPGLTRDRKYGDGRMGDRPYIVVDTGGIGESEEGIDRPMTDQALLAVGEADAVLFLVDGRAGLTAADQQVASELRKLPKPVFLVVNKTDGLDPDSAMADFYALGLTQVLPIAAAHGRGVRALMEEVLAVFPEPEETGEEEEPEDPDTVRVAVLGRPNVGKSTLINRILGEERVVVFDQAGTTRDSIEVPFERNGRPYVLIDTAGVRRRGKVHETIEKFSVIKALQAVDAAQVVLLVVDARDGISDQDLHLLGYVLEAGRALVIAMNKWDGLESDHKDWVKQQLDRRLQFVPWAKIKFISALHGTGVGDLFGLVERAWDSAFIKIGSNALTRMLEDITHAHPPPRSGRFRAKLRYAHLGGSNPPVVVIHGNRTDSLPVSYRRYLENRFRELLKIEGSPIRLELKSGDNPYEGRKNPLTDRQIRRRRRMMKHIKK</sequence>
<comment type="function">
    <text evidence="8 10">GTPase that plays an essential role in the late steps of ribosome biogenesis.</text>
</comment>
<comment type="caution">
    <text evidence="12">The sequence shown here is derived from an EMBL/GenBank/DDBJ whole genome shotgun (WGS) entry which is preliminary data.</text>
</comment>
<accession>A0ABT2QV22</accession>
<dbReference type="NCBIfam" id="TIGR00231">
    <property type="entry name" value="small_GTP"/>
    <property type="match status" value="2"/>
</dbReference>
<evidence type="ECO:0000256" key="8">
    <source>
        <dbReference type="HAMAP-Rule" id="MF_00195"/>
    </source>
</evidence>
<evidence type="ECO:0000256" key="3">
    <source>
        <dbReference type="ARBA" id="ARBA00022517"/>
    </source>
</evidence>
<evidence type="ECO:0000256" key="10">
    <source>
        <dbReference type="RuleBase" id="RU004481"/>
    </source>
</evidence>
<dbReference type="Gene3D" id="3.30.300.20">
    <property type="match status" value="1"/>
</dbReference>
<comment type="subunit">
    <text evidence="8">Associates with the 50S ribosomal subunit.</text>
</comment>
<dbReference type="InterPro" id="IPR027417">
    <property type="entry name" value="P-loop_NTPase"/>
</dbReference>
<dbReference type="CDD" id="cd01895">
    <property type="entry name" value="EngA2"/>
    <property type="match status" value="1"/>
</dbReference>
<dbReference type="EMBL" id="ARXS01000002">
    <property type="protein sequence ID" value="MCU5781370.1"/>
    <property type="molecule type" value="Genomic_DNA"/>
</dbReference>
<feature type="binding site" evidence="8">
    <location>
        <begin position="186"/>
        <end position="193"/>
    </location>
    <ligand>
        <name>GTP</name>
        <dbReference type="ChEBI" id="CHEBI:37565"/>
        <label>2</label>
    </ligand>
</feature>
<keyword evidence="13" id="KW-1185">Reference proteome</keyword>
<dbReference type="HAMAP" id="MF_00195">
    <property type="entry name" value="GTPase_Der"/>
    <property type="match status" value="1"/>
</dbReference>
<dbReference type="InterPro" id="IPR032859">
    <property type="entry name" value="KH_dom-like"/>
</dbReference>
<dbReference type="InterPro" id="IPR031166">
    <property type="entry name" value="G_ENGA"/>
</dbReference>
<evidence type="ECO:0000256" key="7">
    <source>
        <dbReference type="ARBA" id="ARBA00032345"/>
    </source>
</evidence>
<dbReference type="NCBIfam" id="TIGR03594">
    <property type="entry name" value="GTPase_EngA"/>
    <property type="match status" value="1"/>
</dbReference>
<dbReference type="CDD" id="cd01894">
    <property type="entry name" value="EngA1"/>
    <property type="match status" value="1"/>
</dbReference>
<keyword evidence="6 8" id="KW-0342">GTP-binding</keyword>
<feature type="domain" description="EngA-type G" evidence="11">
    <location>
        <begin position="180"/>
        <end position="353"/>
    </location>
</feature>
<dbReference type="InterPro" id="IPR005225">
    <property type="entry name" value="Small_GTP-bd"/>
</dbReference>
<feature type="binding site" evidence="8">
    <location>
        <begin position="118"/>
        <end position="121"/>
    </location>
    <ligand>
        <name>GTP</name>
        <dbReference type="ChEBI" id="CHEBI:37565"/>
        <label>1</label>
    </ligand>
</feature>
<dbReference type="PANTHER" id="PTHR43834">
    <property type="entry name" value="GTPASE DER"/>
    <property type="match status" value="1"/>
</dbReference>
<dbReference type="InterPro" id="IPR006073">
    <property type="entry name" value="GTP-bd"/>
</dbReference>
<feature type="domain" description="EngA-type G" evidence="11">
    <location>
        <begin position="3"/>
        <end position="166"/>
    </location>
</feature>
<protein>
    <recommendedName>
        <fullName evidence="2 8">GTPase Der</fullName>
    </recommendedName>
    <alternativeName>
        <fullName evidence="7 8">GTP-binding protein EngA</fullName>
    </alternativeName>
</protein>
<comment type="similarity">
    <text evidence="1 8 9 10">Belongs to the TRAFAC class TrmE-Era-EngA-EngB-Septin-like GTPase superfamily. EngA (Der) GTPase family.</text>
</comment>
<feature type="binding site" evidence="8">
    <location>
        <begin position="56"/>
        <end position="60"/>
    </location>
    <ligand>
        <name>GTP</name>
        <dbReference type="ChEBI" id="CHEBI:37565"/>
        <label>1</label>
    </ligand>
</feature>
<dbReference type="PROSITE" id="PS51712">
    <property type="entry name" value="G_ENGA"/>
    <property type="match status" value="2"/>
</dbReference>
<proteinExistence type="inferred from homology"/>
<evidence type="ECO:0000259" key="11">
    <source>
        <dbReference type="PROSITE" id="PS51712"/>
    </source>
</evidence>
<dbReference type="PIRSF" id="PIRSF006485">
    <property type="entry name" value="GTP-binding_EngA"/>
    <property type="match status" value="1"/>
</dbReference>
<evidence type="ECO:0000256" key="2">
    <source>
        <dbReference type="ARBA" id="ARBA00020953"/>
    </source>
</evidence>
<evidence type="ECO:0000256" key="1">
    <source>
        <dbReference type="ARBA" id="ARBA00008279"/>
    </source>
</evidence>
<dbReference type="InterPro" id="IPR016484">
    <property type="entry name" value="GTPase_Der"/>
</dbReference>
<dbReference type="Gene3D" id="3.40.50.300">
    <property type="entry name" value="P-loop containing nucleotide triphosphate hydrolases"/>
    <property type="match status" value="2"/>
</dbReference>
<keyword evidence="3 8" id="KW-0690">Ribosome biogenesis</keyword>
<dbReference type="Pfam" id="PF01926">
    <property type="entry name" value="MMR_HSR1"/>
    <property type="match status" value="2"/>
</dbReference>
<organism evidence="12 13">
    <name type="scientific">Alloalcanivorax balearicus MACL04</name>
    <dbReference type="NCBI Taxonomy" id="1177182"/>
    <lineage>
        <taxon>Bacteria</taxon>
        <taxon>Pseudomonadati</taxon>
        <taxon>Pseudomonadota</taxon>
        <taxon>Gammaproteobacteria</taxon>
        <taxon>Oceanospirillales</taxon>
        <taxon>Alcanivoracaceae</taxon>
        <taxon>Alloalcanivorax</taxon>
    </lineage>
</organism>
<evidence type="ECO:0000256" key="5">
    <source>
        <dbReference type="ARBA" id="ARBA00022741"/>
    </source>
</evidence>
<dbReference type="PRINTS" id="PR00326">
    <property type="entry name" value="GTP1OBG"/>
</dbReference>
<gene>
    <name evidence="8" type="primary">der</name>
    <name evidence="12" type="ORF">MA04_00670</name>
</gene>
<dbReference type="PANTHER" id="PTHR43834:SF6">
    <property type="entry name" value="GTPASE DER"/>
    <property type="match status" value="1"/>
</dbReference>
<feature type="binding site" evidence="8">
    <location>
        <begin position="233"/>
        <end position="237"/>
    </location>
    <ligand>
        <name>GTP</name>
        <dbReference type="ChEBI" id="CHEBI:37565"/>
        <label>2</label>
    </ligand>
</feature>
<evidence type="ECO:0000313" key="13">
    <source>
        <dbReference type="Proteomes" id="UP001064106"/>
    </source>
</evidence>
<evidence type="ECO:0000256" key="9">
    <source>
        <dbReference type="PROSITE-ProRule" id="PRU01049"/>
    </source>
</evidence>